<dbReference type="Pfam" id="PF01648">
    <property type="entry name" value="ACPS"/>
    <property type="match status" value="1"/>
</dbReference>
<accession>A0A1D8PA98</accession>
<dbReference type="KEGG" id="lul:LPB138_12820"/>
<dbReference type="AlphaFoldDB" id="A0A1D8PA98"/>
<proteinExistence type="predicted"/>
<dbReference type="Gene3D" id="3.90.470.20">
    <property type="entry name" value="4'-phosphopantetheinyl transferase domain"/>
    <property type="match status" value="1"/>
</dbReference>
<dbReference type="InterPro" id="IPR008278">
    <property type="entry name" value="4-PPantetheinyl_Trfase_dom"/>
</dbReference>
<feature type="domain" description="4'-phosphopantetheinyl transferase" evidence="2">
    <location>
        <begin position="103"/>
        <end position="180"/>
    </location>
</feature>
<keyword evidence="4" id="KW-1185">Reference proteome</keyword>
<dbReference type="GO" id="GO:0008897">
    <property type="term" value="F:holo-[acyl-carrier-protein] synthase activity"/>
    <property type="evidence" value="ECO:0007669"/>
    <property type="project" value="InterPro"/>
</dbReference>
<evidence type="ECO:0000313" key="4">
    <source>
        <dbReference type="Proteomes" id="UP000176050"/>
    </source>
</evidence>
<evidence type="ECO:0000313" key="3">
    <source>
        <dbReference type="EMBL" id="AOW21507.1"/>
    </source>
</evidence>
<name>A0A1D8PA98_9FLAO</name>
<keyword evidence="1 3" id="KW-0808">Transferase</keyword>
<dbReference type="RefSeq" id="WP_070237667.1">
    <property type="nucleotide sequence ID" value="NZ_CP017478.1"/>
</dbReference>
<dbReference type="Proteomes" id="UP000176050">
    <property type="component" value="Chromosome"/>
</dbReference>
<dbReference type="SUPFAM" id="SSF56214">
    <property type="entry name" value="4'-phosphopantetheinyl transferase"/>
    <property type="match status" value="2"/>
</dbReference>
<dbReference type="EMBL" id="CP017478">
    <property type="protein sequence ID" value="AOW21507.1"/>
    <property type="molecule type" value="Genomic_DNA"/>
</dbReference>
<reference evidence="3 4" key="1">
    <citation type="submission" date="2016-10" db="EMBL/GenBank/DDBJ databases">
        <title>Lutibacter sp. LPB0138, isolated from marine gastropod.</title>
        <authorList>
            <person name="Kim E."/>
            <person name="Yi H."/>
        </authorList>
    </citation>
    <scope>NUCLEOTIDE SEQUENCE [LARGE SCALE GENOMIC DNA]</scope>
    <source>
        <strain evidence="3 4">LPB0138</strain>
    </source>
</reference>
<organism evidence="3 4">
    <name type="scientific">Urechidicola croceus</name>
    <dbReference type="NCBI Taxonomy" id="1850246"/>
    <lineage>
        <taxon>Bacteria</taxon>
        <taxon>Pseudomonadati</taxon>
        <taxon>Bacteroidota</taxon>
        <taxon>Flavobacteriia</taxon>
        <taxon>Flavobacteriales</taxon>
        <taxon>Flavobacteriaceae</taxon>
        <taxon>Urechidicola</taxon>
    </lineage>
</organism>
<dbReference type="GO" id="GO:0000287">
    <property type="term" value="F:magnesium ion binding"/>
    <property type="evidence" value="ECO:0007669"/>
    <property type="project" value="InterPro"/>
</dbReference>
<dbReference type="InterPro" id="IPR037143">
    <property type="entry name" value="4-PPantetheinyl_Trfase_dom_sf"/>
</dbReference>
<sequence>MPLLKTIQANRHTQVLIWKIDESFNDLFNNIDLCENSLSRIKSMKSEMHQRGFLSVRYLLKEAEYTDNDLFYTSDGKPHLIDGKEISITHSYTYSALIISNSPVGIDMEMNRDKIIQIAPKFLGKEKEYLLDNTSESNTKELIKQLTVIWGAKESLFKIHPDGGLLFKHHLPIEPFQLTDKKTKGWIKKDNFYEKYDIFFEQIDGFTLVYAMN</sequence>
<protein>
    <submittedName>
        <fullName evidence="3">4-phosphopantetheinyl transferase</fullName>
    </submittedName>
</protein>
<evidence type="ECO:0000259" key="2">
    <source>
        <dbReference type="Pfam" id="PF01648"/>
    </source>
</evidence>
<gene>
    <name evidence="3" type="ORF">LPB138_12820</name>
</gene>
<dbReference type="OrthoDB" id="1190494at2"/>
<evidence type="ECO:0000256" key="1">
    <source>
        <dbReference type="ARBA" id="ARBA00022679"/>
    </source>
</evidence>
<dbReference type="STRING" id="1850246.LPB138_12820"/>